<sequence>MGMKGKETSAVMSASSPNNNSGDKDRSQSSQLPRIVVEGSDTTSSASSNPIESPTQPQTPQQPSGLVSGLRQNPLHGHGDRPNSAPPEHLERLSRTVLERIESQNRGESGHADRSSGTGYVDLTDHNNGTMIHHMALAGAMLRSMGDDIRDTPHYRAASNYGRSLRCVADFYDFEVNVRRTLSYGDLDRVARDNR</sequence>
<accession>A0ABD0LQW1</accession>
<gene>
    <name evidence="2" type="ORF">BaRGS_00007173</name>
</gene>
<feature type="compositionally biased region" description="Low complexity" evidence="1">
    <location>
        <begin position="54"/>
        <end position="63"/>
    </location>
</feature>
<evidence type="ECO:0000313" key="3">
    <source>
        <dbReference type="Proteomes" id="UP001519460"/>
    </source>
</evidence>
<organism evidence="2 3">
    <name type="scientific">Batillaria attramentaria</name>
    <dbReference type="NCBI Taxonomy" id="370345"/>
    <lineage>
        <taxon>Eukaryota</taxon>
        <taxon>Metazoa</taxon>
        <taxon>Spiralia</taxon>
        <taxon>Lophotrochozoa</taxon>
        <taxon>Mollusca</taxon>
        <taxon>Gastropoda</taxon>
        <taxon>Caenogastropoda</taxon>
        <taxon>Sorbeoconcha</taxon>
        <taxon>Cerithioidea</taxon>
        <taxon>Batillariidae</taxon>
        <taxon>Batillaria</taxon>
    </lineage>
</organism>
<feature type="compositionally biased region" description="Polar residues" evidence="1">
    <location>
        <begin position="10"/>
        <end position="21"/>
    </location>
</feature>
<feature type="region of interest" description="Disordered" evidence="1">
    <location>
        <begin position="101"/>
        <end position="121"/>
    </location>
</feature>
<comment type="caution">
    <text evidence="2">The sequence shown here is derived from an EMBL/GenBank/DDBJ whole genome shotgun (WGS) entry which is preliminary data.</text>
</comment>
<protein>
    <submittedName>
        <fullName evidence="2">Uncharacterized protein</fullName>
    </submittedName>
</protein>
<dbReference type="Proteomes" id="UP001519460">
    <property type="component" value="Unassembled WGS sequence"/>
</dbReference>
<evidence type="ECO:0000313" key="2">
    <source>
        <dbReference type="EMBL" id="KAK7501742.1"/>
    </source>
</evidence>
<proteinExistence type="predicted"/>
<feature type="compositionally biased region" description="Basic and acidic residues" evidence="1">
    <location>
        <begin position="101"/>
        <end position="114"/>
    </location>
</feature>
<dbReference type="AlphaFoldDB" id="A0ABD0LQW1"/>
<evidence type="ECO:0000256" key="1">
    <source>
        <dbReference type="SAM" id="MobiDB-lite"/>
    </source>
</evidence>
<name>A0ABD0LQW1_9CAEN</name>
<feature type="region of interest" description="Disordered" evidence="1">
    <location>
        <begin position="1"/>
        <end position="88"/>
    </location>
</feature>
<keyword evidence="3" id="KW-1185">Reference proteome</keyword>
<dbReference type="EMBL" id="JACVVK020000030">
    <property type="protein sequence ID" value="KAK7501742.1"/>
    <property type="molecule type" value="Genomic_DNA"/>
</dbReference>
<feature type="compositionally biased region" description="Polar residues" evidence="1">
    <location>
        <begin position="40"/>
        <end position="53"/>
    </location>
</feature>
<reference evidence="2 3" key="1">
    <citation type="journal article" date="2023" name="Sci. Data">
        <title>Genome assembly of the Korean intertidal mud-creeper Batillaria attramentaria.</title>
        <authorList>
            <person name="Patra A.K."/>
            <person name="Ho P.T."/>
            <person name="Jun S."/>
            <person name="Lee S.J."/>
            <person name="Kim Y."/>
            <person name="Won Y.J."/>
        </authorList>
    </citation>
    <scope>NUCLEOTIDE SEQUENCE [LARGE SCALE GENOMIC DNA]</scope>
    <source>
        <strain evidence="2">Wonlab-2016</strain>
    </source>
</reference>